<keyword evidence="1" id="KW-0175">Coiled coil</keyword>
<evidence type="ECO:0000313" key="2">
    <source>
        <dbReference type="EMBL" id="CUP02319.1"/>
    </source>
</evidence>
<evidence type="ECO:0000256" key="1">
    <source>
        <dbReference type="SAM" id="Coils"/>
    </source>
</evidence>
<reference evidence="2 3" key="1">
    <citation type="submission" date="2015-09" db="EMBL/GenBank/DDBJ databases">
        <authorList>
            <consortium name="Pathogen Informatics"/>
        </authorList>
    </citation>
    <scope>NUCLEOTIDE SEQUENCE [LARGE SCALE GENOMIC DNA]</scope>
    <source>
        <strain evidence="2 3">2789STDY5834911</strain>
    </source>
</reference>
<organism evidence="2 3">
    <name type="scientific">Blautia wexlerae</name>
    <dbReference type="NCBI Taxonomy" id="418240"/>
    <lineage>
        <taxon>Bacteria</taxon>
        <taxon>Bacillati</taxon>
        <taxon>Bacillota</taxon>
        <taxon>Clostridia</taxon>
        <taxon>Lachnospirales</taxon>
        <taxon>Lachnospiraceae</taxon>
        <taxon>Blautia</taxon>
    </lineage>
</organism>
<feature type="coiled-coil region" evidence="1">
    <location>
        <begin position="136"/>
        <end position="163"/>
    </location>
</feature>
<dbReference type="OrthoDB" id="1924516at2"/>
<dbReference type="RefSeq" id="WP_055149196.1">
    <property type="nucleotide sequence ID" value="NZ_CZAW01000002.1"/>
</dbReference>
<protein>
    <submittedName>
        <fullName evidence="2">Uncharacterized protein</fullName>
    </submittedName>
</protein>
<proteinExistence type="predicted"/>
<dbReference type="EMBL" id="CZAW01000002">
    <property type="protein sequence ID" value="CUP02319.1"/>
    <property type="molecule type" value="Genomic_DNA"/>
</dbReference>
<dbReference type="AlphaFoldDB" id="A0A174JZ63"/>
<evidence type="ECO:0000313" key="3">
    <source>
        <dbReference type="Proteomes" id="UP000095712"/>
    </source>
</evidence>
<name>A0A174JZ63_9FIRM</name>
<sequence>MKKMTSAYANKLLKSLDEDKQFWLNKEASSCTYIAADGEEPVIPEYDYKMVADTIAEIDKKVCAIKHAVNLNNATAQITVGDSKMSVDMILISMAQLNNRKVILDQMRKELPKTRETSMYYSKNSAVEYKYINYDLELIKQEYERVSDKIMEMQLALDKYNQLVEFEVDI</sequence>
<dbReference type="Proteomes" id="UP000095712">
    <property type="component" value="Unassembled WGS sequence"/>
</dbReference>
<accession>A0A174JZ63</accession>
<gene>
    <name evidence="2" type="ORF">ERS852523_00291</name>
</gene>